<dbReference type="Gene3D" id="3.40.850.10">
    <property type="entry name" value="Kinesin motor domain"/>
    <property type="match status" value="1"/>
</dbReference>
<dbReference type="GO" id="GO:0007018">
    <property type="term" value="P:microtubule-based movement"/>
    <property type="evidence" value="ECO:0007669"/>
    <property type="project" value="InterPro"/>
</dbReference>
<evidence type="ECO:0000256" key="5">
    <source>
        <dbReference type="ARBA" id="ARBA00023175"/>
    </source>
</evidence>
<keyword evidence="3 6" id="KW-0067">ATP-binding</keyword>
<name>A0A9K3CYA0_9EUKA</name>
<dbReference type="PANTHER" id="PTHR47968:SF36">
    <property type="entry name" value="KINESIN HEAVY CHAIN ISOFORM X1"/>
    <property type="match status" value="1"/>
</dbReference>
<dbReference type="Pfam" id="PF00225">
    <property type="entry name" value="Kinesin"/>
    <property type="match status" value="1"/>
</dbReference>
<keyword evidence="5 6" id="KW-0505">Motor protein</keyword>
<feature type="non-terminal residue" evidence="10">
    <location>
        <position position="1"/>
    </location>
</feature>
<evidence type="ECO:0000256" key="8">
    <source>
        <dbReference type="SAM" id="MobiDB-lite"/>
    </source>
</evidence>
<dbReference type="GO" id="GO:0008017">
    <property type="term" value="F:microtubule binding"/>
    <property type="evidence" value="ECO:0007669"/>
    <property type="project" value="InterPro"/>
</dbReference>
<dbReference type="GO" id="GO:0005524">
    <property type="term" value="F:ATP binding"/>
    <property type="evidence" value="ECO:0007669"/>
    <property type="project" value="UniProtKB-UniRule"/>
</dbReference>
<feature type="domain" description="Kinesin motor" evidence="9">
    <location>
        <begin position="1"/>
        <end position="299"/>
    </location>
</feature>
<feature type="binding site" evidence="6">
    <location>
        <begin position="57"/>
        <end position="64"/>
    </location>
    <ligand>
        <name>ATP</name>
        <dbReference type="ChEBI" id="CHEBI:30616"/>
    </ligand>
</feature>
<dbReference type="PROSITE" id="PS00411">
    <property type="entry name" value="KINESIN_MOTOR_1"/>
    <property type="match status" value="1"/>
</dbReference>
<evidence type="ECO:0000256" key="1">
    <source>
        <dbReference type="ARBA" id="ARBA00022701"/>
    </source>
</evidence>
<dbReference type="SUPFAM" id="SSF57997">
    <property type="entry name" value="Tropomyosin"/>
    <property type="match status" value="1"/>
</dbReference>
<keyword evidence="4" id="KW-0175">Coiled coil</keyword>
<gene>
    <name evidence="10" type="ORF">KIPB_006803</name>
</gene>
<dbReference type="InterPro" id="IPR019821">
    <property type="entry name" value="Kinesin_motor_CS"/>
</dbReference>
<dbReference type="SUPFAM" id="SSF52540">
    <property type="entry name" value="P-loop containing nucleoside triphosphate hydrolases"/>
    <property type="match status" value="1"/>
</dbReference>
<feature type="compositionally biased region" description="Acidic residues" evidence="8">
    <location>
        <begin position="692"/>
        <end position="704"/>
    </location>
</feature>
<evidence type="ECO:0000256" key="2">
    <source>
        <dbReference type="ARBA" id="ARBA00022741"/>
    </source>
</evidence>
<feature type="compositionally biased region" description="Acidic residues" evidence="8">
    <location>
        <begin position="638"/>
        <end position="658"/>
    </location>
</feature>
<dbReference type="AlphaFoldDB" id="A0A9K3CYA0"/>
<reference evidence="10 11" key="1">
    <citation type="journal article" date="2018" name="PLoS ONE">
        <title>The draft genome of Kipferlia bialata reveals reductive genome evolution in fornicate parasites.</title>
        <authorList>
            <person name="Tanifuji G."/>
            <person name="Takabayashi S."/>
            <person name="Kume K."/>
            <person name="Takagi M."/>
            <person name="Nakayama T."/>
            <person name="Kamikawa R."/>
            <person name="Inagaki Y."/>
            <person name="Hashimoto T."/>
        </authorList>
    </citation>
    <scope>NUCLEOTIDE SEQUENCE [LARGE SCALE GENOMIC DNA]</scope>
    <source>
        <strain evidence="10">NY0173</strain>
    </source>
</reference>
<dbReference type="PRINTS" id="PR00380">
    <property type="entry name" value="KINESINHEAVY"/>
</dbReference>
<feature type="region of interest" description="Disordered" evidence="8">
    <location>
        <begin position="380"/>
        <end position="456"/>
    </location>
</feature>
<evidence type="ECO:0000256" key="6">
    <source>
        <dbReference type="PROSITE-ProRule" id="PRU00283"/>
    </source>
</evidence>
<dbReference type="InterPro" id="IPR027417">
    <property type="entry name" value="P-loop_NTPase"/>
</dbReference>
<organism evidence="10 11">
    <name type="scientific">Kipferlia bialata</name>
    <dbReference type="NCBI Taxonomy" id="797122"/>
    <lineage>
        <taxon>Eukaryota</taxon>
        <taxon>Metamonada</taxon>
        <taxon>Carpediemonas-like organisms</taxon>
        <taxon>Kipferlia</taxon>
    </lineage>
</organism>
<dbReference type="Proteomes" id="UP000265618">
    <property type="component" value="Unassembled WGS sequence"/>
</dbReference>
<dbReference type="EMBL" id="BDIP01001804">
    <property type="protein sequence ID" value="GIQ85172.1"/>
    <property type="molecule type" value="Genomic_DNA"/>
</dbReference>
<feature type="non-terminal residue" evidence="10">
    <location>
        <position position="740"/>
    </location>
</feature>
<sequence length="740" mass="80766">PKDGKISVEKNMGETKSFYFDFLFGPKSNTKEVFEASSSPVVIDTLNGYNGCIMVYGQTGTGKSFTLSNFDPSNHGVIFRAMDQIFEVKRSDLENEYKIEVSYVQIYCEMIEDLLEPGKKGLSIREDPDSGVYIANVSKFEIDSSDECLQKLEDGNSMRAVANTQMNAVSSRSHACLITYITKRKRITEADYEAAMEAGEKVDPKKGCTNGKLTLVDLAGSERMKRTGATGARAAEGKAINMSLTALGNVIHALSDSKIHHDSLGGNSKTSLIVCISAAADSAPETISSLSFADRAMKVAQKAVRNVTIDYKALALKLQARLDGIDEEINTQLAKVLAAQTEVTEVKLERDDAVRAMEEATLRLRSYMANNGIAEQELPTLAPAPTPETDMDSCPTPAAGASSMMKESESPAVTPTAAGATLVGDSTPSTPRGDGEGEGEGEGVSARAKARQERAKPEPIVVPKLEPLEYREAVANVPRIPVVPVLPPSAPPPVSDSVTKADAEALLAKAVDAHRKDIARMREFYESHLADVKREYERAMDENSISLRELGDERRRDFEIIKDLEAAVHDAREEAAEYTEQLAEIEGQTVVRLGDVVSEAKELEFEVADLRSDNSRLQKELDKVTEEFEALEDKAETLEQDLGDANEKLEDLEEEEEDLRTQLDERGDALQQAREDLAEAEAEAEEAKDALADAEEEQEDLEAELETAKEALETAQSDAADRIADLEAALAELRDELQDA</sequence>
<dbReference type="Gene3D" id="1.10.287.1490">
    <property type="match status" value="1"/>
</dbReference>
<keyword evidence="2 6" id="KW-0547">Nucleotide-binding</keyword>
<keyword evidence="11" id="KW-1185">Reference proteome</keyword>
<evidence type="ECO:0000256" key="3">
    <source>
        <dbReference type="ARBA" id="ARBA00022840"/>
    </source>
</evidence>
<evidence type="ECO:0000313" key="11">
    <source>
        <dbReference type="Proteomes" id="UP000265618"/>
    </source>
</evidence>
<dbReference type="GO" id="GO:0005874">
    <property type="term" value="C:microtubule"/>
    <property type="evidence" value="ECO:0007669"/>
    <property type="project" value="UniProtKB-KW"/>
</dbReference>
<proteinExistence type="inferred from homology"/>
<dbReference type="PANTHER" id="PTHR47968">
    <property type="entry name" value="CENTROMERE PROTEIN E"/>
    <property type="match status" value="1"/>
</dbReference>
<dbReference type="GO" id="GO:0003777">
    <property type="term" value="F:microtubule motor activity"/>
    <property type="evidence" value="ECO:0007669"/>
    <property type="project" value="InterPro"/>
</dbReference>
<dbReference type="InterPro" id="IPR036961">
    <property type="entry name" value="Kinesin_motor_dom_sf"/>
</dbReference>
<dbReference type="OrthoDB" id="3176171at2759"/>
<dbReference type="InterPro" id="IPR001752">
    <property type="entry name" value="Kinesin_motor_dom"/>
</dbReference>
<dbReference type="InterPro" id="IPR027640">
    <property type="entry name" value="Kinesin-like_fam"/>
</dbReference>
<dbReference type="CDD" id="cd00106">
    <property type="entry name" value="KISc"/>
    <property type="match status" value="1"/>
</dbReference>
<keyword evidence="1 7" id="KW-0493">Microtubule</keyword>
<comment type="similarity">
    <text evidence="6 7">Belongs to the TRAFAC class myosin-kinesin ATPase superfamily. Kinesin family.</text>
</comment>
<evidence type="ECO:0000313" key="10">
    <source>
        <dbReference type="EMBL" id="GIQ85172.1"/>
    </source>
</evidence>
<dbReference type="PROSITE" id="PS50067">
    <property type="entry name" value="KINESIN_MOTOR_2"/>
    <property type="match status" value="1"/>
</dbReference>
<evidence type="ECO:0000259" key="9">
    <source>
        <dbReference type="PROSITE" id="PS50067"/>
    </source>
</evidence>
<protein>
    <recommendedName>
        <fullName evidence="7">Kinesin-like protein</fullName>
    </recommendedName>
</protein>
<accession>A0A9K3CYA0</accession>
<comment type="caution">
    <text evidence="10">The sequence shown here is derived from an EMBL/GenBank/DDBJ whole genome shotgun (WGS) entry which is preliminary data.</text>
</comment>
<evidence type="ECO:0000256" key="4">
    <source>
        <dbReference type="ARBA" id="ARBA00023054"/>
    </source>
</evidence>
<feature type="region of interest" description="Disordered" evidence="8">
    <location>
        <begin position="637"/>
        <end position="661"/>
    </location>
</feature>
<feature type="region of interest" description="Disordered" evidence="8">
    <location>
        <begin position="673"/>
        <end position="704"/>
    </location>
</feature>
<evidence type="ECO:0000256" key="7">
    <source>
        <dbReference type="RuleBase" id="RU000394"/>
    </source>
</evidence>
<dbReference type="SMART" id="SM00129">
    <property type="entry name" value="KISc"/>
    <property type="match status" value="1"/>
</dbReference>